<dbReference type="InterPro" id="IPR002350">
    <property type="entry name" value="Kazal_dom"/>
</dbReference>
<dbReference type="AlphaFoldDB" id="A0AAQ4DL63"/>
<dbReference type="InterPro" id="IPR036259">
    <property type="entry name" value="MFS_trans_sf"/>
</dbReference>
<feature type="transmembrane region" description="Helical" evidence="9">
    <location>
        <begin position="81"/>
        <end position="101"/>
    </location>
</feature>
<keyword evidence="5 9" id="KW-1133">Transmembrane helix</keyword>
<comment type="caution">
    <text evidence="11">The sequence shown here is derived from an EMBL/GenBank/DDBJ whole genome shotgun (WGS) entry which is preliminary data.</text>
</comment>
<dbReference type="PROSITE" id="PS51465">
    <property type="entry name" value="KAZAL_2"/>
    <property type="match status" value="1"/>
</dbReference>
<evidence type="ECO:0000256" key="4">
    <source>
        <dbReference type="ARBA" id="ARBA00022692"/>
    </source>
</evidence>
<evidence type="ECO:0000256" key="9">
    <source>
        <dbReference type="SAM" id="Phobius"/>
    </source>
</evidence>
<evidence type="ECO:0000313" key="11">
    <source>
        <dbReference type="EMBL" id="KAK8763203.1"/>
    </source>
</evidence>
<dbReference type="PANTHER" id="PTHR11388:SF76">
    <property type="entry name" value="SOLUTE CARRIER ORGANIC ANION TRANSPORTER FAMILY MEMBER"/>
    <property type="match status" value="1"/>
</dbReference>
<keyword evidence="4 9" id="KW-0812">Transmembrane</keyword>
<evidence type="ECO:0000256" key="5">
    <source>
        <dbReference type="ARBA" id="ARBA00022989"/>
    </source>
</evidence>
<protein>
    <recommendedName>
        <fullName evidence="10">Kazal-like domain-containing protein</fullName>
    </recommendedName>
</protein>
<evidence type="ECO:0000256" key="1">
    <source>
        <dbReference type="ARBA" id="ARBA00004651"/>
    </source>
</evidence>
<dbReference type="GO" id="GO:0015347">
    <property type="term" value="F:sodium-independent organic anion transmembrane transporter activity"/>
    <property type="evidence" value="ECO:0007669"/>
    <property type="project" value="TreeGrafter"/>
</dbReference>
<feature type="transmembrane region" description="Helical" evidence="9">
    <location>
        <begin position="268"/>
        <end position="290"/>
    </location>
</feature>
<organism evidence="11 12">
    <name type="scientific">Amblyomma americanum</name>
    <name type="common">Lone star tick</name>
    <dbReference type="NCBI Taxonomy" id="6943"/>
    <lineage>
        <taxon>Eukaryota</taxon>
        <taxon>Metazoa</taxon>
        <taxon>Ecdysozoa</taxon>
        <taxon>Arthropoda</taxon>
        <taxon>Chelicerata</taxon>
        <taxon>Arachnida</taxon>
        <taxon>Acari</taxon>
        <taxon>Parasitiformes</taxon>
        <taxon>Ixodida</taxon>
        <taxon>Ixodoidea</taxon>
        <taxon>Ixodidae</taxon>
        <taxon>Amblyomminae</taxon>
        <taxon>Amblyomma</taxon>
    </lineage>
</organism>
<proteinExistence type="inferred from homology"/>
<keyword evidence="6 9" id="KW-0472">Membrane</keyword>
<feature type="domain" description="Kazal-like" evidence="10">
    <location>
        <begin position="150"/>
        <end position="204"/>
    </location>
</feature>
<keyword evidence="12" id="KW-1185">Reference proteome</keyword>
<feature type="transmembrane region" description="Helical" evidence="9">
    <location>
        <begin position="113"/>
        <end position="132"/>
    </location>
</feature>
<dbReference type="PANTHER" id="PTHR11388">
    <property type="entry name" value="ORGANIC ANION TRANSPORTER"/>
    <property type="match status" value="1"/>
</dbReference>
<evidence type="ECO:0000256" key="3">
    <source>
        <dbReference type="ARBA" id="ARBA00022475"/>
    </source>
</evidence>
<name>A0AAQ4DL63_AMBAM</name>
<dbReference type="GO" id="GO:0043252">
    <property type="term" value="P:sodium-independent organic anion transport"/>
    <property type="evidence" value="ECO:0007669"/>
    <property type="project" value="TreeGrafter"/>
</dbReference>
<evidence type="ECO:0000313" key="12">
    <source>
        <dbReference type="Proteomes" id="UP001321473"/>
    </source>
</evidence>
<keyword evidence="7" id="KW-1015">Disulfide bond</keyword>
<feature type="region of interest" description="Disordered" evidence="8">
    <location>
        <begin position="355"/>
        <end position="379"/>
    </location>
</feature>
<dbReference type="Proteomes" id="UP001321473">
    <property type="component" value="Unassembled WGS sequence"/>
</dbReference>
<evidence type="ECO:0000256" key="6">
    <source>
        <dbReference type="ARBA" id="ARBA00023136"/>
    </source>
</evidence>
<feature type="transmembrane region" description="Helical" evidence="9">
    <location>
        <begin position="319"/>
        <end position="339"/>
    </location>
</feature>
<feature type="transmembrane region" description="Helical" evidence="9">
    <location>
        <begin position="41"/>
        <end position="61"/>
    </location>
</feature>
<keyword evidence="3" id="KW-1003">Cell membrane</keyword>
<sequence length="379" mass="41072">MARDDASLVEPVVSCSAGSSSIREEVKDAVRVLRRLTRNPIYVFRTLGNIAVYIALTGYYVSFPKYTQHQFHQTASRASLFTGPVVIVSNMVGTLAGAVFVHRWQPRPRIIAWHNVLVTLLAVLGISALMAVDCGTLRYPIAAHHETGSSTVENACTRECSCSPDVHRPVCDESTGMQYFSPCFAGCSSQLGNESEFKDCRCLVNEGEIENFYSGVVASGKCEQDCSSALTAFSVVVFVIQVCYSTTLVGSTILLIRSLNVNDKSAALSILSAIMNMFAFIPYPLIYGAVADASCLVWEDRCGERGACWLYDLPKFRSLLHGVTAALLVIGCFFQGAVVHYSDRVMNFYEDSATSDADSAPSATPLLPAQQATGREASA</sequence>
<evidence type="ECO:0000259" key="10">
    <source>
        <dbReference type="PROSITE" id="PS51465"/>
    </source>
</evidence>
<dbReference type="Pfam" id="PF03137">
    <property type="entry name" value="OATP"/>
    <property type="match status" value="1"/>
</dbReference>
<evidence type="ECO:0000256" key="2">
    <source>
        <dbReference type="ARBA" id="ARBA00009657"/>
    </source>
</evidence>
<dbReference type="GO" id="GO:0016323">
    <property type="term" value="C:basolateral plasma membrane"/>
    <property type="evidence" value="ECO:0007669"/>
    <property type="project" value="TreeGrafter"/>
</dbReference>
<dbReference type="Gene3D" id="1.20.1250.20">
    <property type="entry name" value="MFS general substrate transporter like domains"/>
    <property type="match status" value="1"/>
</dbReference>
<comment type="subcellular location">
    <subcellularLocation>
        <location evidence="1">Cell membrane</location>
        <topology evidence="1">Multi-pass membrane protein</topology>
    </subcellularLocation>
</comment>
<feature type="transmembrane region" description="Helical" evidence="9">
    <location>
        <begin position="232"/>
        <end position="256"/>
    </location>
</feature>
<evidence type="ECO:0000256" key="8">
    <source>
        <dbReference type="SAM" id="MobiDB-lite"/>
    </source>
</evidence>
<feature type="compositionally biased region" description="Low complexity" evidence="8">
    <location>
        <begin position="355"/>
        <end position="365"/>
    </location>
</feature>
<dbReference type="SUPFAM" id="SSF103473">
    <property type="entry name" value="MFS general substrate transporter"/>
    <property type="match status" value="1"/>
</dbReference>
<gene>
    <name evidence="11" type="ORF">V5799_034189</name>
</gene>
<dbReference type="EMBL" id="JARKHS020029535">
    <property type="protein sequence ID" value="KAK8763203.1"/>
    <property type="molecule type" value="Genomic_DNA"/>
</dbReference>
<evidence type="ECO:0000256" key="7">
    <source>
        <dbReference type="ARBA" id="ARBA00023157"/>
    </source>
</evidence>
<comment type="similarity">
    <text evidence="2">Belongs to the organo anion transporter (TC 2.A.60) family.</text>
</comment>
<dbReference type="InterPro" id="IPR004156">
    <property type="entry name" value="OATP"/>
</dbReference>
<reference evidence="11 12" key="1">
    <citation type="journal article" date="2023" name="Arcadia Sci">
        <title>De novo assembly of a long-read Amblyomma americanum tick genome.</title>
        <authorList>
            <person name="Chou S."/>
            <person name="Poskanzer K.E."/>
            <person name="Rollins M."/>
            <person name="Thuy-Boun P.S."/>
        </authorList>
    </citation>
    <scope>NUCLEOTIDE SEQUENCE [LARGE SCALE GENOMIC DNA]</scope>
    <source>
        <strain evidence="11">F_SG_1</strain>
        <tissue evidence="11">Salivary glands</tissue>
    </source>
</reference>
<accession>A0AAQ4DL63</accession>